<dbReference type="CDD" id="cd05382">
    <property type="entry name" value="CAP_GAPR1-like"/>
    <property type="match status" value="1"/>
</dbReference>
<dbReference type="PROSITE" id="PS51670">
    <property type="entry name" value="SHKT"/>
    <property type="match status" value="1"/>
</dbReference>
<keyword evidence="5" id="KW-1185">Reference proteome</keyword>
<dbReference type="Pfam" id="PF01549">
    <property type="entry name" value="ShK"/>
    <property type="match status" value="1"/>
</dbReference>
<reference evidence="4" key="1">
    <citation type="submission" date="2021-01" db="UniProtKB">
        <authorList>
            <consortium name="EnsemblMetazoa"/>
        </authorList>
    </citation>
    <scope>IDENTIFICATION</scope>
</reference>
<proteinExistence type="predicted"/>
<evidence type="ECO:0000313" key="4">
    <source>
        <dbReference type="EnsemblMetazoa" id="CLYHEMP021508.1"/>
    </source>
</evidence>
<dbReference type="SUPFAM" id="SSF55797">
    <property type="entry name" value="PR-1-like"/>
    <property type="match status" value="1"/>
</dbReference>
<dbReference type="AlphaFoldDB" id="A0A7M5XE62"/>
<dbReference type="OrthoDB" id="337038at2759"/>
<evidence type="ECO:0000259" key="3">
    <source>
        <dbReference type="PROSITE" id="PS51670"/>
    </source>
</evidence>
<dbReference type="InterPro" id="IPR001283">
    <property type="entry name" value="CRISP-related"/>
</dbReference>
<feature type="domain" description="ShKT" evidence="3">
    <location>
        <begin position="127"/>
        <end position="162"/>
    </location>
</feature>
<sequence>MDQGITLICKVHGNYADYCNKDGCLFISIHHITLQFCSRKKMWGKAVMKIFLFFGVLATTQGYGFSPFESLSDYESNAFEKDGYLDRIDDLDHDAEANFYDTSPVERYRIQDPFEDYFDVFKRVSKCRDKFSNCAQLTKYCKKKGKQFKQIRSGCRLSCGFCKAPKAPAYVSARPKISSSEKEKIKRTCLDSHNAKRRLHQNTPLMVWNQKLADRSQTFAEYLSANNKFEHDSFRRNGFSSSIGENIYKSSSSSRTSENAVTAWYNEIKNYNFGTGDTKGGAIGHFTQVVWDRSTILGCGVAKSSRGTWVVARYEPAGNFRGQYKEHVHRLKSSGDAFLEDEEEMIL</sequence>
<dbReference type="InterPro" id="IPR002413">
    <property type="entry name" value="V5_allergen-like"/>
</dbReference>
<dbReference type="InterPro" id="IPR014044">
    <property type="entry name" value="CAP_dom"/>
</dbReference>
<evidence type="ECO:0000256" key="2">
    <source>
        <dbReference type="SAM" id="Phobius"/>
    </source>
</evidence>
<dbReference type="PRINTS" id="PR00838">
    <property type="entry name" value="V5ALLERGEN"/>
</dbReference>
<dbReference type="GO" id="GO:0005576">
    <property type="term" value="C:extracellular region"/>
    <property type="evidence" value="ECO:0007669"/>
    <property type="project" value="InterPro"/>
</dbReference>
<dbReference type="PRINTS" id="PR00837">
    <property type="entry name" value="V5TPXLIKE"/>
</dbReference>
<dbReference type="PROSITE" id="PS01009">
    <property type="entry name" value="CRISP_1"/>
    <property type="match status" value="1"/>
</dbReference>
<keyword evidence="2" id="KW-0812">Transmembrane</keyword>
<dbReference type="Pfam" id="PF00188">
    <property type="entry name" value="CAP"/>
    <property type="match status" value="1"/>
</dbReference>
<keyword evidence="2" id="KW-0472">Membrane</keyword>
<dbReference type="FunFam" id="3.40.33.10:FF:000010">
    <property type="entry name" value="Predicted protein"/>
    <property type="match status" value="1"/>
</dbReference>
<dbReference type="Gene3D" id="3.40.33.10">
    <property type="entry name" value="CAP"/>
    <property type="match status" value="1"/>
</dbReference>
<dbReference type="InterPro" id="IPR034113">
    <property type="entry name" value="SCP_GAPR1-like"/>
</dbReference>
<dbReference type="InterPro" id="IPR003582">
    <property type="entry name" value="ShKT_dom"/>
</dbReference>
<dbReference type="Proteomes" id="UP000594262">
    <property type="component" value="Unplaced"/>
</dbReference>
<dbReference type="SMART" id="SM00254">
    <property type="entry name" value="ShKT"/>
    <property type="match status" value="1"/>
</dbReference>
<dbReference type="GeneID" id="136801840"/>
<protein>
    <recommendedName>
        <fullName evidence="3">ShKT domain-containing protein</fullName>
    </recommendedName>
</protein>
<dbReference type="InterPro" id="IPR018244">
    <property type="entry name" value="Allrgn_V5/Tpx1_CS"/>
</dbReference>
<organism evidence="4 5">
    <name type="scientific">Clytia hemisphaerica</name>
    <dbReference type="NCBI Taxonomy" id="252671"/>
    <lineage>
        <taxon>Eukaryota</taxon>
        <taxon>Metazoa</taxon>
        <taxon>Cnidaria</taxon>
        <taxon>Hydrozoa</taxon>
        <taxon>Hydroidolina</taxon>
        <taxon>Leptothecata</taxon>
        <taxon>Obeliida</taxon>
        <taxon>Clytiidae</taxon>
        <taxon>Clytia</taxon>
    </lineage>
</organism>
<dbReference type="SMART" id="SM00198">
    <property type="entry name" value="SCP"/>
    <property type="match status" value="1"/>
</dbReference>
<name>A0A7M5XE62_9CNID</name>
<evidence type="ECO:0000313" key="5">
    <source>
        <dbReference type="Proteomes" id="UP000594262"/>
    </source>
</evidence>
<comment type="caution">
    <text evidence="1">Lacks conserved residue(s) required for the propagation of feature annotation.</text>
</comment>
<keyword evidence="2" id="KW-1133">Transmembrane helix</keyword>
<accession>A0A7M5XE62</accession>
<dbReference type="InterPro" id="IPR035940">
    <property type="entry name" value="CAP_sf"/>
</dbReference>
<dbReference type="PANTHER" id="PTHR10334">
    <property type="entry name" value="CYSTEINE-RICH SECRETORY PROTEIN-RELATED"/>
    <property type="match status" value="1"/>
</dbReference>
<feature type="transmembrane region" description="Helical" evidence="2">
    <location>
        <begin position="46"/>
        <end position="65"/>
    </location>
</feature>
<dbReference type="EnsemblMetazoa" id="CLYHEMT021508.1">
    <property type="protein sequence ID" value="CLYHEMP021508.1"/>
    <property type="gene ID" value="CLYHEMG021508"/>
</dbReference>
<dbReference type="RefSeq" id="XP_066914605.1">
    <property type="nucleotide sequence ID" value="XM_067058504.1"/>
</dbReference>
<evidence type="ECO:0000256" key="1">
    <source>
        <dbReference type="PROSITE-ProRule" id="PRU01005"/>
    </source>
</evidence>